<organism evidence="3 4">
    <name type="scientific">Purpureocillium lilacinum</name>
    <name type="common">Paecilomyces lilacinus</name>
    <dbReference type="NCBI Taxonomy" id="33203"/>
    <lineage>
        <taxon>Eukaryota</taxon>
        <taxon>Fungi</taxon>
        <taxon>Dikarya</taxon>
        <taxon>Ascomycota</taxon>
        <taxon>Pezizomycotina</taxon>
        <taxon>Sordariomycetes</taxon>
        <taxon>Hypocreomycetidae</taxon>
        <taxon>Hypocreales</taxon>
        <taxon>Ophiocordycipitaceae</taxon>
        <taxon>Purpureocillium</taxon>
    </lineage>
</organism>
<dbReference type="AlphaFoldDB" id="A0A179HNQ5"/>
<feature type="transmembrane region" description="Helical" evidence="2">
    <location>
        <begin position="70"/>
        <end position="92"/>
    </location>
</feature>
<comment type="caution">
    <text evidence="3">The sequence shown here is derived from an EMBL/GenBank/DDBJ whole genome shotgun (WGS) entry which is preliminary data.</text>
</comment>
<gene>
    <name evidence="3" type="ORF">VFPFJ_05239</name>
</gene>
<dbReference type="EMBL" id="LSBI01000004">
    <property type="protein sequence ID" value="OAQ91080.1"/>
    <property type="molecule type" value="Genomic_DNA"/>
</dbReference>
<dbReference type="Proteomes" id="UP000078340">
    <property type="component" value="Unassembled WGS sequence"/>
</dbReference>
<feature type="compositionally biased region" description="Pro residues" evidence="1">
    <location>
        <begin position="36"/>
        <end position="45"/>
    </location>
</feature>
<sequence>MGTHVPSPSPVGRNRQTRGGKRARKDDRVASSSHRTPPPRPPFPTEPNQTHPPGRSPLFLTRRSRRTVRLMPATGSCIVLAFPVVTAAFAAAP</sequence>
<reference evidence="3 4" key="1">
    <citation type="submission" date="2016-02" db="EMBL/GenBank/DDBJ databases">
        <title>Biosynthesis of antibiotic leucinostatins and their inhibition on Phytophthora in bio-control Purpureocillium lilacinum.</title>
        <authorList>
            <person name="Wang G."/>
            <person name="Liu Z."/>
            <person name="Lin R."/>
            <person name="Li E."/>
            <person name="Mao Z."/>
            <person name="Ling J."/>
            <person name="Yin W."/>
            <person name="Xie B."/>
        </authorList>
    </citation>
    <scope>NUCLEOTIDE SEQUENCE [LARGE SCALE GENOMIC DNA]</scope>
    <source>
        <strain evidence="3">PLFJ-1</strain>
    </source>
</reference>
<keyword evidence="2" id="KW-0812">Transmembrane</keyword>
<keyword evidence="2" id="KW-0472">Membrane</keyword>
<proteinExistence type="predicted"/>
<keyword evidence="2" id="KW-1133">Transmembrane helix</keyword>
<evidence type="ECO:0000256" key="2">
    <source>
        <dbReference type="SAM" id="Phobius"/>
    </source>
</evidence>
<protein>
    <submittedName>
        <fullName evidence="3">Uncharacterized protein</fullName>
    </submittedName>
</protein>
<accession>A0A179HNQ5</accession>
<evidence type="ECO:0000313" key="3">
    <source>
        <dbReference type="EMBL" id="OAQ91080.1"/>
    </source>
</evidence>
<evidence type="ECO:0000313" key="4">
    <source>
        <dbReference type="Proteomes" id="UP000078340"/>
    </source>
</evidence>
<feature type="region of interest" description="Disordered" evidence="1">
    <location>
        <begin position="1"/>
        <end position="61"/>
    </location>
</feature>
<name>A0A179HNQ5_PURLI</name>
<evidence type="ECO:0000256" key="1">
    <source>
        <dbReference type="SAM" id="MobiDB-lite"/>
    </source>
</evidence>